<keyword evidence="2" id="KW-0645">Protease</keyword>
<reference evidence="8 9" key="1">
    <citation type="submission" date="2020-04" db="EMBL/GenBank/DDBJ databases">
        <authorList>
            <person name="Klaysubun C."/>
            <person name="Duangmal K."/>
            <person name="Lipun K."/>
        </authorList>
    </citation>
    <scope>NUCLEOTIDE SEQUENCE [LARGE SCALE GENOMIC DNA]</scope>
    <source>
        <strain evidence="8 9">K10HN5</strain>
    </source>
</reference>
<evidence type="ECO:0000256" key="6">
    <source>
        <dbReference type="ARBA" id="ARBA00045885"/>
    </source>
</evidence>
<dbReference type="PRINTS" id="PR00862">
    <property type="entry name" value="PROLIGOPTASE"/>
</dbReference>
<evidence type="ECO:0000256" key="4">
    <source>
        <dbReference type="ARBA" id="ARBA00032284"/>
    </source>
</evidence>
<proteinExistence type="predicted"/>
<keyword evidence="1" id="KW-0378">Hydrolase</keyword>
<dbReference type="InterPro" id="IPR002471">
    <property type="entry name" value="Pept_S9_AS"/>
</dbReference>
<dbReference type="InterPro" id="IPR001375">
    <property type="entry name" value="Peptidase_S9_cat"/>
</dbReference>
<keyword evidence="9" id="KW-1185">Reference proteome</keyword>
<dbReference type="Pfam" id="PF00326">
    <property type="entry name" value="Peptidase_S9"/>
    <property type="match status" value="1"/>
</dbReference>
<comment type="caution">
    <text evidence="8">The sequence shown here is derived from an EMBL/GenBank/DDBJ whole genome shotgun (WGS) entry which is preliminary data.</text>
</comment>
<evidence type="ECO:0000256" key="2">
    <source>
        <dbReference type="ARBA" id="ARBA00022825"/>
    </source>
</evidence>
<dbReference type="InterPro" id="IPR011042">
    <property type="entry name" value="6-blade_b-propeller_TolB-like"/>
</dbReference>
<dbReference type="PANTHER" id="PTHR42776">
    <property type="entry name" value="SERINE PEPTIDASE S9 FAMILY MEMBER"/>
    <property type="match status" value="1"/>
</dbReference>
<dbReference type="SUPFAM" id="SSF53474">
    <property type="entry name" value="alpha/beta-Hydrolases"/>
    <property type="match status" value="1"/>
</dbReference>
<dbReference type="EMBL" id="JAAXLA010000052">
    <property type="protein sequence ID" value="NMI00253.1"/>
    <property type="molecule type" value="Genomic_DNA"/>
</dbReference>
<dbReference type="InterPro" id="IPR002470">
    <property type="entry name" value="Peptidase_S9A"/>
</dbReference>
<protein>
    <recommendedName>
        <fullName evidence="5">Acyl-peptide hydrolase</fullName>
    </recommendedName>
    <alternativeName>
        <fullName evidence="4">Acylaminoacyl-peptidase</fullName>
    </alternativeName>
</protein>
<evidence type="ECO:0000259" key="7">
    <source>
        <dbReference type="Pfam" id="PF00326"/>
    </source>
</evidence>
<sequence length="645" mass="67995">MDDGHDRGVAVAFADRRRAQLAGDGPASDVLFGAAYSDPAPSPDGKMLAWISDRDGRPRAWVGALPPAASVGTVTEPDWPLPTELDDPELPAGDVQALSWSPDGGWLACQLSPGGGERTRVLLVSPDGARRREIAPDAAAVTLGAWSPGGRRLGVTIYPQGRGDGLACLVDLRDGTSTVLADGPAAKVCTISGDGRRVVVRLGRRGARHLELIDLRTGRRTDLIPGGDATVADARFGVTGSQLFLHTDAGRERAALLGVTLGDGEPSLAYPVAARADDDLDLVALDPSGARAALVWNVDGRSELELLDLRSGMVGPLPEPPGDVVSSAAFTRDGTALLLASEGPTVPPQLARIGLDACVPALEATVLLPAEPPEHLWDALNALVGPTLHEFTGEDGLTLSGWLFRPRTALGATPTLIWLHGGPEAQERPTFQPLFQALVAEGIAVFAPNVRGSGGFGRSFTQADDHERRFTAITDVRAAVTFLTDSGLADPARIGVAGRSYGGYLTLAALTWFPELFRVGVDVCGIADFETFYADTEPWIATAATTKYGDPVRDREMLRALSPIHAIERVGAPLLVVHGAHDTDVPLGEAEQVVAALRERGASPGFLLFDDEGHQVRGTANRAAFVREVVGWVGRNLQEVDSRTA</sequence>
<dbReference type="Gene3D" id="2.120.10.30">
    <property type="entry name" value="TolB, C-terminal domain"/>
    <property type="match status" value="1"/>
</dbReference>
<evidence type="ECO:0000256" key="3">
    <source>
        <dbReference type="ARBA" id="ARBA00022990"/>
    </source>
</evidence>
<comment type="function">
    <text evidence="6">This enzyme catalyzes the hydrolysis of the N-terminal peptide bond of an N-acetylated peptide to generate an N-acetylated amino acid and a peptide with a free N-terminus. It preferentially cleaves off Ac-Ala, Ac-Met and Ac-Ser. Also, involved in the degradation of oxidized and glycated proteins.</text>
</comment>
<evidence type="ECO:0000313" key="9">
    <source>
        <dbReference type="Proteomes" id="UP000820669"/>
    </source>
</evidence>
<organism evidence="8 9">
    <name type="scientific">Pseudonocardia acidicola</name>
    <dbReference type="NCBI Taxonomy" id="2724939"/>
    <lineage>
        <taxon>Bacteria</taxon>
        <taxon>Bacillati</taxon>
        <taxon>Actinomycetota</taxon>
        <taxon>Actinomycetes</taxon>
        <taxon>Pseudonocardiales</taxon>
        <taxon>Pseudonocardiaceae</taxon>
        <taxon>Pseudonocardia</taxon>
    </lineage>
</organism>
<dbReference type="SUPFAM" id="SSF82171">
    <property type="entry name" value="DPP6 N-terminal domain-like"/>
    <property type="match status" value="1"/>
</dbReference>
<dbReference type="PANTHER" id="PTHR42776:SF27">
    <property type="entry name" value="DIPEPTIDYL PEPTIDASE FAMILY MEMBER 6"/>
    <property type="match status" value="1"/>
</dbReference>
<dbReference type="Proteomes" id="UP000820669">
    <property type="component" value="Unassembled WGS sequence"/>
</dbReference>
<dbReference type="Pfam" id="PF07676">
    <property type="entry name" value="PD40"/>
    <property type="match status" value="1"/>
</dbReference>
<evidence type="ECO:0000256" key="5">
    <source>
        <dbReference type="ARBA" id="ARBA00032596"/>
    </source>
</evidence>
<keyword evidence="2" id="KW-0720">Serine protease</keyword>
<dbReference type="Gene3D" id="3.40.50.1820">
    <property type="entry name" value="alpha/beta hydrolase"/>
    <property type="match status" value="1"/>
</dbReference>
<evidence type="ECO:0000256" key="1">
    <source>
        <dbReference type="ARBA" id="ARBA00022801"/>
    </source>
</evidence>
<name>A0ABX1SHK1_9PSEU</name>
<accession>A0ABX1SHK1</accession>
<keyword evidence="3" id="KW-0007">Acetylation</keyword>
<dbReference type="InterPro" id="IPR029058">
    <property type="entry name" value="AB_hydrolase_fold"/>
</dbReference>
<evidence type="ECO:0000313" key="8">
    <source>
        <dbReference type="EMBL" id="NMI00253.1"/>
    </source>
</evidence>
<dbReference type="PROSITE" id="PS00708">
    <property type="entry name" value="PRO_ENDOPEP_SER"/>
    <property type="match status" value="1"/>
</dbReference>
<feature type="domain" description="Peptidase S9 prolyl oligopeptidase catalytic" evidence="7">
    <location>
        <begin position="431"/>
        <end position="638"/>
    </location>
</feature>
<gene>
    <name evidence="8" type="ORF">HF526_23505</name>
</gene>
<dbReference type="InterPro" id="IPR011659">
    <property type="entry name" value="WD40"/>
</dbReference>